<reference evidence="1" key="1">
    <citation type="submission" date="2018-01" db="EMBL/GenBank/DDBJ databases">
        <title>An insight into the sialome of Amazonian anophelines.</title>
        <authorList>
            <person name="Ribeiro J.M."/>
            <person name="Scarpassa V."/>
            <person name="Calvo E."/>
        </authorList>
    </citation>
    <scope>NUCLEOTIDE SEQUENCE</scope>
    <source>
        <tissue evidence="1">Salivary glands</tissue>
    </source>
</reference>
<dbReference type="EMBL" id="GGFJ01014833">
    <property type="protein sequence ID" value="MBW63974.1"/>
    <property type="molecule type" value="Transcribed_RNA"/>
</dbReference>
<name>A0A2M4CF76_9DIPT</name>
<dbReference type="AlphaFoldDB" id="A0A2M4CF76"/>
<accession>A0A2M4CF76</accession>
<organism evidence="1">
    <name type="scientific">Anopheles marajoara</name>
    <dbReference type="NCBI Taxonomy" id="58244"/>
    <lineage>
        <taxon>Eukaryota</taxon>
        <taxon>Metazoa</taxon>
        <taxon>Ecdysozoa</taxon>
        <taxon>Arthropoda</taxon>
        <taxon>Hexapoda</taxon>
        <taxon>Insecta</taxon>
        <taxon>Pterygota</taxon>
        <taxon>Neoptera</taxon>
        <taxon>Endopterygota</taxon>
        <taxon>Diptera</taxon>
        <taxon>Nematocera</taxon>
        <taxon>Culicoidea</taxon>
        <taxon>Culicidae</taxon>
        <taxon>Anophelinae</taxon>
        <taxon>Anopheles</taxon>
    </lineage>
</organism>
<protein>
    <submittedName>
        <fullName evidence="1">Putative secreted protein</fullName>
    </submittedName>
</protein>
<proteinExistence type="predicted"/>
<evidence type="ECO:0000313" key="1">
    <source>
        <dbReference type="EMBL" id="MBW63974.1"/>
    </source>
</evidence>
<sequence>MWWHVVLGWKMLHARSRTTNATTTSAAPHTADIVWFVLGSEIHQCRSVRSGPDRIVMWARYRRYRAM</sequence>